<dbReference type="GeneID" id="19171299"/>
<dbReference type="InterPro" id="IPR029058">
    <property type="entry name" value="AB_hydrolase_fold"/>
</dbReference>
<dbReference type="eggNOG" id="ENOG502ST7S">
    <property type="taxonomic scope" value="Eukaryota"/>
</dbReference>
<dbReference type="HOGENOM" id="CLU_021214_1_0_1"/>
<dbReference type="EMBL" id="AMGY01000006">
    <property type="protein sequence ID" value="EXJ80911.1"/>
    <property type="molecule type" value="Genomic_DNA"/>
</dbReference>
<dbReference type="RefSeq" id="XP_007735499.1">
    <property type="nucleotide sequence ID" value="XM_007737309.1"/>
</dbReference>
<feature type="compositionally biased region" description="Basic and acidic residues" evidence="1">
    <location>
        <begin position="497"/>
        <end position="531"/>
    </location>
</feature>
<evidence type="ECO:0008006" key="4">
    <source>
        <dbReference type="Google" id="ProtNLM"/>
    </source>
</evidence>
<name>W9XVA6_9EURO</name>
<feature type="compositionally biased region" description="Low complexity" evidence="1">
    <location>
        <begin position="129"/>
        <end position="138"/>
    </location>
</feature>
<protein>
    <recommendedName>
        <fullName evidence="4">Alpha/beta hydrolase fold-3 domain-containing protein</fullName>
    </recommendedName>
</protein>
<evidence type="ECO:0000313" key="2">
    <source>
        <dbReference type="EMBL" id="EXJ80911.1"/>
    </source>
</evidence>
<evidence type="ECO:0000313" key="3">
    <source>
        <dbReference type="Proteomes" id="UP000019478"/>
    </source>
</evidence>
<keyword evidence="3" id="KW-1185">Reference proteome</keyword>
<accession>W9XVA6</accession>
<sequence length="566" mass="61388">MRPRHVMLQLCGHTHAVAVTVTLIRSQVRRAALTCWIPRRSVGSASQAYPWKRKHNHETIELPVGVSGRVRLDVFSPYSPSPSHAHAPATQPHESRNLVVYLPRGPWISNKSTPATTPLQSQETDTDTDTGTGIDTGADIDADTKAQAYLRAALPPATWFVTINYRLGGLGPEQDSSQGQGEVRRFPIPIHDVSTAFQFLTSSTSPFNHGHDSPPKICLVGSHIGGALATMLALTEPNNVHALAALEPMVDWVGLDEVVEQLLVAEARKRHTPKTAARYGVDNGSVLAAAEELIRLRAKLFETPSSYFDPFASPMLFLRAPGRDTPLGNTVGDRLVAAMGLDHSDGGEWDHDEDAGILPRGSTTQAPTSLTPAATDDQTAGAGLVPDDSAASSTVSKPTPRRRKVLHRWPAVGNPDSVLLPHVKVFVQGQGQRRGATVTTGSDGKAQPVDVGLGLAALMRTQGIELAELMRRACFFGRERGFAEERVLLHEQGGPLDLEHEHERESGRGREHEHERESEHESESGDHEKQRPSSLEPRTSTRAAADPPAPLPSAAVQWIQNVFQQD</sequence>
<organism evidence="2 3">
    <name type="scientific">Capronia epimyces CBS 606.96</name>
    <dbReference type="NCBI Taxonomy" id="1182542"/>
    <lineage>
        <taxon>Eukaryota</taxon>
        <taxon>Fungi</taxon>
        <taxon>Dikarya</taxon>
        <taxon>Ascomycota</taxon>
        <taxon>Pezizomycotina</taxon>
        <taxon>Eurotiomycetes</taxon>
        <taxon>Chaetothyriomycetidae</taxon>
        <taxon>Chaetothyriales</taxon>
        <taxon>Herpotrichiellaceae</taxon>
        <taxon>Capronia</taxon>
    </lineage>
</organism>
<gene>
    <name evidence="2" type="ORF">A1O3_07199</name>
</gene>
<feature type="compositionally biased region" description="Polar residues" evidence="1">
    <location>
        <begin position="361"/>
        <end position="378"/>
    </location>
</feature>
<dbReference type="SUPFAM" id="SSF53474">
    <property type="entry name" value="alpha/beta-Hydrolases"/>
    <property type="match status" value="1"/>
</dbReference>
<feature type="region of interest" description="Disordered" evidence="1">
    <location>
        <begin position="109"/>
        <end position="138"/>
    </location>
</feature>
<dbReference type="Proteomes" id="UP000019478">
    <property type="component" value="Unassembled WGS sequence"/>
</dbReference>
<feature type="region of interest" description="Disordered" evidence="1">
    <location>
        <begin position="344"/>
        <end position="403"/>
    </location>
</feature>
<dbReference type="Gene3D" id="3.40.50.1820">
    <property type="entry name" value="alpha/beta hydrolase"/>
    <property type="match status" value="1"/>
</dbReference>
<dbReference type="STRING" id="1182542.W9XVA6"/>
<reference evidence="2 3" key="1">
    <citation type="submission" date="2013-03" db="EMBL/GenBank/DDBJ databases">
        <title>The Genome Sequence of Capronia epimyces CBS 606.96.</title>
        <authorList>
            <consortium name="The Broad Institute Genomics Platform"/>
            <person name="Cuomo C."/>
            <person name="de Hoog S."/>
            <person name="Gorbushina A."/>
            <person name="Walker B."/>
            <person name="Young S.K."/>
            <person name="Zeng Q."/>
            <person name="Gargeya S."/>
            <person name="Fitzgerald M."/>
            <person name="Haas B."/>
            <person name="Abouelleil A."/>
            <person name="Allen A.W."/>
            <person name="Alvarado L."/>
            <person name="Arachchi H.M."/>
            <person name="Berlin A.M."/>
            <person name="Chapman S.B."/>
            <person name="Gainer-Dewar J."/>
            <person name="Goldberg J."/>
            <person name="Griggs A."/>
            <person name="Gujja S."/>
            <person name="Hansen M."/>
            <person name="Howarth C."/>
            <person name="Imamovic A."/>
            <person name="Ireland A."/>
            <person name="Larimer J."/>
            <person name="McCowan C."/>
            <person name="Murphy C."/>
            <person name="Pearson M."/>
            <person name="Poon T.W."/>
            <person name="Priest M."/>
            <person name="Roberts A."/>
            <person name="Saif S."/>
            <person name="Shea T."/>
            <person name="Sisk P."/>
            <person name="Sykes S."/>
            <person name="Wortman J."/>
            <person name="Nusbaum C."/>
            <person name="Birren B."/>
        </authorList>
    </citation>
    <scope>NUCLEOTIDE SEQUENCE [LARGE SCALE GENOMIC DNA]</scope>
    <source>
        <strain evidence="2 3">CBS 606.96</strain>
    </source>
</reference>
<dbReference type="AlphaFoldDB" id="W9XVA6"/>
<proteinExistence type="predicted"/>
<feature type="compositionally biased region" description="Polar residues" evidence="1">
    <location>
        <begin position="109"/>
        <end position="123"/>
    </location>
</feature>
<feature type="region of interest" description="Disordered" evidence="1">
    <location>
        <begin position="493"/>
        <end position="555"/>
    </location>
</feature>
<evidence type="ECO:0000256" key="1">
    <source>
        <dbReference type="SAM" id="MobiDB-lite"/>
    </source>
</evidence>
<feature type="compositionally biased region" description="Polar residues" evidence="1">
    <location>
        <begin position="532"/>
        <end position="542"/>
    </location>
</feature>
<comment type="caution">
    <text evidence="2">The sequence shown here is derived from an EMBL/GenBank/DDBJ whole genome shotgun (WGS) entry which is preliminary data.</text>
</comment>
<dbReference type="OrthoDB" id="5396420at2759"/>